<evidence type="ECO:0000256" key="9">
    <source>
        <dbReference type="ARBA" id="ARBA00023316"/>
    </source>
</evidence>
<comment type="caution">
    <text evidence="10">Lacks conserved residue(s) required for the propagation of feature annotation.</text>
</comment>
<dbReference type="AlphaFoldDB" id="A0A3N5BW27"/>
<keyword evidence="4 10" id="KW-0808">Transferase</keyword>
<evidence type="ECO:0000256" key="8">
    <source>
        <dbReference type="ARBA" id="ARBA00023306"/>
    </source>
</evidence>
<keyword evidence="6 10" id="KW-0573">Peptidoglycan synthesis</keyword>
<evidence type="ECO:0000259" key="12">
    <source>
        <dbReference type="Pfam" id="PF04101"/>
    </source>
</evidence>
<dbReference type="RefSeq" id="WP_124223748.1">
    <property type="nucleotide sequence ID" value="NZ_RKRF01000014.1"/>
</dbReference>
<evidence type="ECO:0000256" key="3">
    <source>
        <dbReference type="ARBA" id="ARBA00022676"/>
    </source>
</evidence>
<dbReference type="GO" id="GO:0008360">
    <property type="term" value="P:regulation of cell shape"/>
    <property type="evidence" value="ECO:0007669"/>
    <property type="project" value="UniProtKB-KW"/>
</dbReference>
<evidence type="ECO:0000256" key="4">
    <source>
        <dbReference type="ARBA" id="ARBA00022679"/>
    </source>
</evidence>
<dbReference type="GO" id="GO:0005975">
    <property type="term" value="P:carbohydrate metabolic process"/>
    <property type="evidence" value="ECO:0007669"/>
    <property type="project" value="InterPro"/>
</dbReference>
<dbReference type="GO" id="GO:0071555">
    <property type="term" value="P:cell wall organization"/>
    <property type="evidence" value="ECO:0007669"/>
    <property type="project" value="UniProtKB-KW"/>
</dbReference>
<dbReference type="Pfam" id="PF03033">
    <property type="entry name" value="Glyco_transf_28"/>
    <property type="match status" value="1"/>
</dbReference>
<evidence type="ECO:0000259" key="11">
    <source>
        <dbReference type="Pfam" id="PF03033"/>
    </source>
</evidence>
<dbReference type="Proteomes" id="UP000276443">
    <property type="component" value="Unassembled WGS sequence"/>
</dbReference>
<dbReference type="HAMAP" id="MF_00033">
    <property type="entry name" value="MurG"/>
    <property type="match status" value="1"/>
</dbReference>
<feature type="domain" description="Glycosyltransferase family 28 N-terminal" evidence="11">
    <location>
        <begin position="6"/>
        <end position="144"/>
    </location>
</feature>
<dbReference type="GO" id="GO:0051301">
    <property type="term" value="P:cell division"/>
    <property type="evidence" value="ECO:0007669"/>
    <property type="project" value="UniProtKB-KW"/>
</dbReference>
<dbReference type="Gene3D" id="3.40.50.2000">
    <property type="entry name" value="Glycogen Phosphorylase B"/>
    <property type="match status" value="2"/>
</dbReference>
<dbReference type="GO" id="GO:0009252">
    <property type="term" value="P:peptidoglycan biosynthetic process"/>
    <property type="evidence" value="ECO:0007669"/>
    <property type="project" value="UniProtKB-UniRule"/>
</dbReference>
<dbReference type="GO" id="GO:0005886">
    <property type="term" value="C:plasma membrane"/>
    <property type="evidence" value="ECO:0007669"/>
    <property type="project" value="UniProtKB-SubCell"/>
</dbReference>
<evidence type="ECO:0000313" key="14">
    <source>
        <dbReference type="Proteomes" id="UP000276443"/>
    </source>
</evidence>
<dbReference type="GO" id="GO:0051991">
    <property type="term" value="F:UDP-N-acetyl-D-glucosamine:N-acetylmuramoyl-L-alanyl-D-glutamyl-meso-2,6-diaminopimelyl-D-alanyl-D-alanine-diphosphoundecaprenol 4-beta-N-acetylglucosaminlytransferase activity"/>
    <property type="evidence" value="ECO:0007669"/>
    <property type="project" value="RHEA"/>
</dbReference>
<dbReference type="PANTHER" id="PTHR21015">
    <property type="entry name" value="UDP-N-ACETYLGLUCOSAMINE--N-ACETYLMURAMYL-(PENTAPEPTIDE) PYROPHOSPHORYL-UNDECAPRENOL N-ACETYLGLUCOSAMINE TRANSFERASE 1"/>
    <property type="match status" value="1"/>
</dbReference>
<name>A0A3N5BW27_9BACI</name>
<sequence length="357" mass="40144">MTKGTIVFTGGGTAGHVVVNLALMPEFIKEGYDVHYIGSYDEIERELVEDMEGVTYHGISTGRLRRYLSRRNVRDAFRVVKGVFQAKKILKQLNPSIVFSKGGFVSVPVVMASKMAGVPSIIHESDYTPGLANKIALRFSEKILTTFPETSEYLPDEKVHYIGAIIREELFQGDQENAYELTGFNSHKPTILVMGGSGGAQKVNDMVRLSLPVLLKDFQVVHLCGKGKVEASKQQDGYVQYEYVTDELKDLLAMSDVVISRAGANAIFEFLALRIPMLLIPLSKQQSRGDQILNAKSFKNQGFAEVIEEEVLTREQLIQKVSDLYENRAQYHRKMETYQSQEVKDQVINLIKNTMKH</sequence>
<evidence type="ECO:0000256" key="1">
    <source>
        <dbReference type="ARBA" id="ARBA00022475"/>
    </source>
</evidence>
<organism evidence="13 14">
    <name type="scientific">Aquisalibacillus elongatus</name>
    <dbReference type="NCBI Taxonomy" id="485577"/>
    <lineage>
        <taxon>Bacteria</taxon>
        <taxon>Bacillati</taxon>
        <taxon>Bacillota</taxon>
        <taxon>Bacilli</taxon>
        <taxon>Bacillales</taxon>
        <taxon>Bacillaceae</taxon>
        <taxon>Aquisalibacillus</taxon>
    </lineage>
</organism>
<keyword evidence="3 10" id="KW-0328">Glycosyltransferase</keyword>
<evidence type="ECO:0000256" key="2">
    <source>
        <dbReference type="ARBA" id="ARBA00022618"/>
    </source>
</evidence>
<gene>
    <name evidence="10" type="primary">murG</name>
    <name evidence="13" type="ORF">EDC24_2933</name>
</gene>
<feature type="binding site" evidence="10">
    <location>
        <begin position="13"/>
        <end position="15"/>
    </location>
    <ligand>
        <name>UDP-N-acetyl-alpha-D-glucosamine</name>
        <dbReference type="ChEBI" id="CHEBI:57705"/>
    </ligand>
</feature>
<keyword evidence="8 10" id="KW-0131">Cell cycle</keyword>
<keyword evidence="7 10" id="KW-0472">Membrane</keyword>
<protein>
    <recommendedName>
        <fullName evidence="10">UDP-N-acetylglucosamine--N-acetylmuramyl-(pentapeptide) pyrophosphoryl-undecaprenol N-acetylglucosamine transferase</fullName>
        <ecNumber evidence="10">2.4.1.227</ecNumber>
    </recommendedName>
    <alternativeName>
        <fullName evidence="10">Undecaprenyl-PP-MurNAc-pentapeptide-UDPGlcNAc GlcNAc transferase</fullName>
    </alternativeName>
</protein>
<comment type="pathway">
    <text evidence="10">Cell wall biogenesis; peptidoglycan biosynthesis.</text>
</comment>
<dbReference type="GO" id="GO:0050511">
    <property type="term" value="F:undecaprenyldiphospho-muramoylpentapeptide beta-N-acetylglucosaminyltransferase activity"/>
    <property type="evidence" value="ECO:0007669"/>
    <property type="project" value="UniProtKB-UniRule"/>
</dbReference>
<keyword evidence="1 10" id="KW-1003">Cell membrane</keyword>
<dbReference type="EC" id="2.4.1.227" evidence="10"/>
<comment type="similarity">
    <text evidence="10">Belongs to the glycosyltransferase 28 family. MurG subfamily.</text>
</comment>
<feature type="binding site" evidence="10">
    <location>
        <position position="197"/>
    </location>
    <ligand>
        <name>UDP-N-acetyl-alpha-D-glucosamine</name>
        <dbReference type="ChEBI" id="CHEBI:57705"/>
    </ligand>
</feature>
<keyword evidence="9 10" id="KW-0961">Cell wall biogenesis/degradation</keyword>
<feature type="domain" description="Glycosyl transferase family 28 C-terminal" evidence="12">
    <location>
        <begin position="190"/>
        <end position="345"/>
    </location>
</feature>
<dbReference type="EMBL" id="RKRF01000014">
    <property type="protein sequence ID" value="RPF50115.1"/>
    <property type="molecule type" value="Genomic_DNA"/>
</dbReference>
<dbReference type="NCBIfam" id="NF009102">
    <property type="entry name" value="PRK12446.1"/>
    <property type="match status" value="1"/>
</dbReference>
<dbReference type="CDD" id="cd03785">
    <property type="entry name" value="GT28_MurG"/>
    <property type="match status" value="1"/>
</dbReference>
<comment type="subcellular location">
    <subcellularLocation>
        <location evidence="10">Cell membrane</location>
        <topology evidence="10">Peripheral membrane protein</topology>
        <orientation evidence="10">Cytoplasmic side</orientation>
    </subcellularLocation>
</comment>
<comment type="catalytic activity">
    <reaction evidence="10">
        <text>di-trans,octa-cis-undecaprenyl diphospho-N-acetyl-alpha-D-muramoyl-L-alanyl-D-glutamyl-meso-2,6-diaminopimeloyl-D-alanyl-D-alanine + UDP-N-acetyl-alpha-D-glucosamine = di-trans,octa-cis-undecaprenyl diphospho-[N-acetyl-alpha-D-glucosaminyl-(1-&gt;4)]-N-acetyl-alpha-D-muramoyl-L-alanyl-D-glutamyl-meso-2,6-diaminopimeloyl-D-alanyl-D-alanine + UDP + H(+)</text>
        <dbReference type="Rhea" id="RHEA:31227"/>
        <dbReference type="ChEBI" id="CHEBI:15378"/>
        <dbReference type="ChEBI" id="CHEBI:57705"/>
        <dbReference type="ChEBI" id="CHEBI:58223"/>
        <dbReference type="ChEBI" id="CHEBI:61387"/>
        <dbReference type="ChEBI" id="CHEBI:61388"/>
        <dbReference type="EC" id="2.4.1.227"/>
    </reaction>
</comment>
<reference evidence="13 14" key="1">
    <citation type="submission" date="2018-11" db="EMBL/GenBank/DDBJ databases">
        <title>Genomic Encyclopedia of Type Strains, Phase IV (KMG-IV): sequencing the most valuable type-strain genomes for metagenomic binning, comparative biology and taxonomic classification.</title>
        <authorList>
            <person name="Goeker M."/>
        </authorList>
    </citation>
    <scope>NUCLEOTIDE SEQUENCE [LARGE SCALE GENOMIC DNA]</scope>
    <source>
        <strain evidence="13 14">DSM 18090</strain>
    </source>
</reference>
<evidence type="ECO:0000256" key="5">
    <source>
        <dbReference type="ARBA" id="ARBA00022960"/>
    </source>
</evidence>
<dbReference type="SUPFAM" id="SSF53756">
    <property type="entry name" value="UDP-Glycosyltransferase/glycogen phosphorylase"/>
    <property type="match status" value="1"/>
</dbReference>
<dbReference type="OrthoDB" id="9808936at2"/>
<comment type="caution">
    <text evidence="13">The sequence shown here is derived from an EMBL/GenBank/DDBJ whole genome shotgun (WGS) entry which is preliminary data.</text>
</comment>
<accession>A0A3N5BW27</accession>
<feature type="binding site" evidence="10">
    <location>
        <position position="291"/>
    </location>
    <ligand>
        <name>UDP-N-acetyl-alpha-D-glucosamine</name>
        <dbReference type="ChEBI" id="CHEBI:57705"/>
    </ligand>
</feature>
<dbReference type="UniPathway" id="UPA00219"/>
<evidence type="ECO:0000313" key="13">
    <source>
        <dbReference type="EMBL" id="RPF50115.1"/>
    </source>
</evidence>
<dbReference type="NCBIfam" id="TIGR01133">
    <property type="entry name" value="murG"/>
    <property type="match status" value="1"/>
</dbReference>
<dbReference type="InterPro" id="IPR006009">
    <property type="entry name" value="GlcNAc_MurG"/>
</dbReference>
<dbReference type="Pfam" id="PF04101">
    <property type="entry name" value="Glyco_tran_28_C"/>
    <property type="match status" value="1"/>
</dbReference>
<dbReference type="InterPro" id="IPR007235">
    <property type="entry name" value="Glyco_trans_28_C"/>
</dbReference>
<proteinExistence type="inferred from homology"/>
<feature type="binding site" evidence="10">
    <location>
        <position position="167"/>
    </location>
    <ligand>
        <name>UDP-N-acetyl-alpha-D-glucosamine</name>
        <dbReference type="ChEBI" id="CHEBI:57705"/>
    </ligand>
</feature>
<keyword evidence="2 10" id="KW-0132">Cell division</keyword>
<keyword evidence="14" id="KW-1185">Reference proteome</keyword>
<evidence type="ECO:0000256" key="10">
    <source>
        <dbReference type="HAMAP-Rule" id="MF_00033"/>
    </source>
</evidence>
<keyword evidence="5 10" id="KW-0133">Cell shape</keyword>
<dbReference type="PANTHER" id="PTHR21015:SF27">
    <property type="entry name" value="UDP-N-ACETYLGLUCOSAMINE--N-ACETYLMURAMYL-(PENTAPEPTIDE) PYROPHOSPHORYL-UNDECAPRENOL N-ACETYLGLUCOSAMINE TRANSFERASE"/>
    <property type="match status" value="1"/>
</dbReference>
<dbReference type="InterPro" id="IPR004276">
    <property type="entry name" value="GlycoTrans_28_N"/>
</dbReference>
<evidence type="ECO:0000256" key="7">
    <source>
        <dbReference type="ARBA" id="ARBA00023136"/>
    </source>
</evidence>
<evidence type="ECO:0000256" key="6">
    <source>
        <dbReference type="ARBA" id="ARBA00022984"/>
    </source>
</evidence>
<comment type="function">
    <text evidence="10">Cell wall formation. Catalyzes the transfer of a GlcNAc subunit on undecaprenyl-pyrophosphoryl-MurNAc-pentapeptide (lipid intermediate I) to form undecaprenyl-pyrophosphoryl-MurNAc-(pentapeptide)GlcNAc (lipid intermediate II).</text>
</comment>